<organism evidence="1 2">
    <name type="scientific">Pseudonocardia cypriaca</name>
    <dbReference type="NCBI Taxonomy" id="882449"/>
    <lineage>
        <taxon>Bacteria</taxon>
        <taxon>Bacillati</taxon>
        <taxon>Actinomycetota</taxon>
        <taxon>Actinomycetes</taxon>
        <taxon>Pseudonocardiales</taxon>
        <taxon>Pseudonocardiaceae</taxon>
        <taxon>Pseudonocardia</taxon>
    </lineage>
</organism>
<dbReference type="SUPFAM" id="SSF81901">
    <property type="entry name" value="HCP-like"/>
    <property type="match status" value="1"/>
</dbReference>
<keyword evidence="2" id="KW-1185">Reference proteome</keyword>
<reference evidence="1 2" key="1">
    <citation type="submission" date="2019-06" db="EMBL/GenBank/DDBJ databases">
        <title>Sequencing the genomes of 1000 actinobacteria strains.</title>
        <authorList>
            <person name="Klenk H.-P."/>
        </authorList>
    </citation>
    <scope>NUCLEOTIDE SEQUENCE [LARGE SCALE GENOMIC DNA]</scope>
    <source>
        <strain evidence="1 2">DSM 45511</strain>
    </source>
</reference>
<proteinExistence type="predicted"/>
<dbReference type="Gene3D" id="1.25.40.10">
    <property type="entry name" value="Tetratricopeptide repeat domain"/>
    <property type="match status" value="2"/>
</dbReference>
<dbReference type="EMBL" id="VFPH01000001">
    <property type="protein sequence ID" value="TQM42692.1"/>
    <property type="molecule type" value="Genomic_DNA"/>
</dbReference>
<dbReference type="RefSeq" id="WP_142095393.1">
    <property type="nucleotide sequence ID" value="NZ_VFPH01000001.1"/>
</dbReference>
<dbReference type="Proteomes" id="UP000319818">
    <property type="component" value="Unassembled WGS sequence"/>
</dbReference>
<accession>A0A543G9E9</accession>
<dbReference type="InterPro" id="IPR011990">
    <property type="entry name" value="TPR-like_helical_dom_sf"/>
</dbReference>
<evidence type="ECO:0000313" key="2">
    <source>
        <dbReference type="Proteomes" id="UP000319818"/>
    </source>
</evidence>
<dbReference type="GO" id="GO:0042802">
    <property type="term" value="F:identical protein binding"/>
    <property type="evidence" value="ECO:0007669"/>
    <property type="project" value="InterPro"/>
</dbReference>
<protein>
    <submittedName>
        <fullName evidence="1">Tetratricopeptide repeat protein</fullName>
    </submittedName>
</protein>
<dbReference type="AlphaFoldDB" id="A0A543G9E9"/>
<dbReference type="Pfam" id="PF07721">
    <property type="entry name" value="TPR_4"/>
    <property type="match status" value="4"/>
</dbReference>
<name>A0A543G9E9_9PSEU</name>
<comment type="caution">
    <text evidence="1">The sequence shown here is derived from an EMBL/GenBank/DDBJ whole genome shotgun (WGS) entry which is preliminary data.</text>
</comment>
<dbReference type="Pfam" id="PF13432">
    <property type="entry name" value="TPR_16"/>
    <property type="match status" value="1"/>
</dbReference>
<dbReference type="OrthoDB" id="3623494at2"/>
<gene>
    <name evidence="1" type="ORF">FB388_0028</name>
</gene>
<sequence length="282" mass="29915">MDQSAEDLAADLAVQGAALLAQGRPAEAADVLRQALAGGAPSALDLLVRAYFDSGSWRAVVDLLEPRVEQGDLRYASRLGVALVQLAERERAEAALRLAVGSGDVPAANDLAILLRDEGRLVEAVRLLVDAAKAGDQLAAANLVELQLEAGDLPAAAAAAEQYASERRPETILALADVRVQQGRFADADALYRRAGELGALRARTAYGQFLAVSGDPAAAEREFREAERIAEPGWAFALGRFLADEGRLDEARPYLQIAVDEGDEQALEALAELDGVEADEY</sequence>
<evidence type="ECO:0000313" key="1">
    <source>
        <dbReference type="EMBL" id="TQM42692.1"/>
    </source>
</evidence>
<dbReference type="InterPro" id="IPR011717">
    <property type="entry name" value="TPR-4"/>
</dbReference>